<feature type="transmembrane region" description="Helical" evidence="7">
    <location>
        <begin position="215"/>
        <end position="237"/>
    </location>
</feature>
<keyword evidence="4 7" id="KW-0812">Transmembrane</keyword>
<accession>A0A1G9VWZ2</accession>
<dbReference type="EMBL" id="FNHB01000007">
    <property type="protein sequence ID" value="SDM76798.1"/>
    <property type="molecule type" value="Genomic_DNA"/>
</dbReference>
<dbReference type="RefSeq" id="WP_092074075.1">
    <property type="nucleotide sequence ID" value="NZ_FNHB01000007.1"/>
</dbReference>
<comment type="subcellular location">
    <subcellularLocation>
        <location evidence="1">Cell membrane</location>
        <topology evidence="1">Multi-pass membrane protein</topology>
    </subcellularLocation>
</comment>
<proteinExistence type="inferred from homology"/>
<dbReference type="Pfam" id="PF00892">
    <property type="entry name" value="EamA"/>
    <property type="match status" value="2"/>
</dbReference>
<keyword evidence="3" id="KW-1003">Cell membrane</keyword>
<feature type="transmembrane region" description="Helical" evidence="7">
    <location>
        <begin position="36"/>
        <end position="54"/>
    </location>
</feature>
<evidence type="ECO:0000256" key="6">
    <source>
        <dbReference type="ARBA" id="ARBA00023136"/>
    </source>
</evidence>
<dbReference type="GO" id="GO:0005886">
    <property type="term" value="C:plasma membrane"/>
    <property type="evidence" value="ECO:0007669"/>
    <property type="project" value="UniProtKB-SubCell"/>
</dbReference>
<feature type="transmembrane region" description="Helical" evidence="7">
    <location>
        <begin position="7"/>
        <end position="24"/>
    </location>
</feature>
<keyword evidence="6 7" id="KW-0472">Membrane</keyword>
<evidence type="ECO:0000256" key="2">
    <source>
        <dbReference type="ARBA" id="ARBA00007362"/>
    </source>
</evidence>
<comment type="similarity">
    <text evidence="2">Belongs to the EamA transporter family.</text>
</comment>
<evidence type="ECO:0000256" key="3">
    <source>
        <dbReference type="ARBA" id="ARBA00022475"/>
    </source>
</evidence>
<feature type="domain" description="EamA" evidence="8">
    <location>
        <begin position="6"/>
        <end position="138"/>
    </location>
</feature>
<dbReference type="Proteomes" id="UP000214880">
    <property type="component" value="Unassembled WGS sequence"/>
</dbReference>
<dbReference type="OrthoDB" id="9805239at2"/>
<dbReference type="InterPro" id="IPR000620">
    <property type="entry name" value="EamA_dom"/>
</dbReference>
<dbReference type="InterPro" id="IPR050638">
    <property type="entry name" value="AA-Vitamin_Transporters"/>
</dbReference>
<keyword evidence="10" id="KW-1185">Reference proteome</keyword>
<feature type="transmembrane region" description="Helical" evidence="7">
    <location>
        <begin position="185"/>
        <end position="203"/>
    </location>
</feature>
<keyword evidence="5 7" id="KW-1133">Transmembrane helix</keyword>
<organism evidence="9 10">
    <name type="scientific">Dendrosporobacter quercicolus</name>
    <dbReference type="NCBI Taxonomy" id="146817"/>
    <lineage>
        <taxon>Bacteria</taxon>
        <taxon>Bacillati</taxon>
        <taxon>Bacillota</taxon>
        <taxon>Negativicutes</taxon>
        <taxon>Selenomonadales</taxon>
        <taxon>Sporomusaceae</taxon>
        <taxon>Dendrosporobacter</taxon>
    </lineage>
</organism>
<name>A0A1G9VWZ2_9FIRM</name>
<dbReference type="PANTHER" id="PTHR32322">
    <property type="entry name" value="INNER MEMBRANE TRANSPORTER"/>
    <property type="match status" value="1"/>
</dbReference>
<dbReference type="PANTHER" id="PTHR32322:SF18">
    <property type="entry name" value="S-ADENOSYLMETHIONINE_S-ADENOSYLHOMOCYSTEINE TRANSPORTER"/>
    <property type="match status" value="1"/>
</dbReference>
<evidence type="ECO:0000259" key="8">
    <source>
        <dbReference type="Pfam" id="PF00892"/>
    </source>
</evidence>
<dbReference type="InterPro" id="IPR037185">
    <property type="entry name" value="EmrE-like"/>
</dbReference>
<feature type="domain" description="EamA" evidence="8">
    <location>
        <begin position="154"/>
        <end position="288"/>
    </location>
</feature>
<evidence type="ECO:0000256" key="1">
    <source>
        <dbReference type="ARBA" id="ARBA00004651"/>
    </source>
</evidence>
<feature type="transmembrane region" description="Helical" evidence="7">
    <location>
        <begin position="153"/>
        <end position="173"/>
    </location>
</feature>
<sequence length="307" mass="34428">MPTIGGDLYAILAAFIWGLNYPLVKLVLLSIRETDFLLIRFTSTVILLVIYLVIVKENFKVEKQYYFRILLLGTLGVGVYNIVWTHGIHNTTAANAALLISTSPIFTGIYAVITREEKVSLSRWIGTLLAFFGIYLIIKWTPGTQFSFSSNSFIGNILILLGSILFSLYSIVAKPLLVCYSPTKVTALAMVSGLPILIIYSILQGEILSYSVFETRIWLEMAYIIVFGTIIAFVLWYKGIKQTSPVKTVFFHYIVPVMSMVFGAIILGEKVLEGQIIGAAFVFLGLLAVKCDFQRVTRWVITQKSRF</sequence>
<evidence type="ECO:0000256" key="5">
    <source>
        <dbReference type="ARBA" id="ARBA00022989"/>
    </source>
</evidence>
<dbReference type="STRING" id="146817.SAMN04488502_10764"/>
<evidence type="ECO:0000256" key="7">
    <source>
        <dbReference type="SAM" id="Phobius"/>
    </source>
</evidence>
<feature type="transmembrane region" description="Helical" evidence="7">
    <location>
        <begin position="124"/>
        <end position="141"/>
    </location>
</feature>
<protein>
    <submittedName>
        <fullName evidence="9">Permease of the drug/metabolite transporter (DMT) superfamily</fullName>
    </submittedName>
</protein>
<evidence type="ECO:0000313" key="10">
    <source>
        <dbReference type="Proteomes" id="UP000214880"/>
    </source>
</evidence>
<feature type="transmembrane region" description="Helical" evidence="7">
    <location>
        <begin position="93"/>
        <end position="112"/>
    </location>
</feature>
<evidence type="ECO:0000256" key="4">
    <source>
        <dbReference type="ARBA" id="ARBA00022692"/>
    </source>
</evidence>
<gene>
    <name evidence="9" type="ORF">SAMN04488502_10764</name>
</gene>
<feature type="transmembrane region" description="Helical" evidence="7">
    <location>
        <begin position="274"/>
        <end position="293"/>
    </location>
</feature>
<dbReference type="AlphaFoldDB" id="A0A1G9VWZ2"/>
<reference evidence="9 10" key="1">
    <citation type="submission" date="2016-10" db="EMBL/GenBank/DDBJ databases">
        <authorList>
            <person name="de Groot N.N."/>
        </authorList>
    </citation>
    <scope>NUCLEOTIDE SEQUENCE [LARGE SCALE GENOMIC DNA]</scope>
    <source>
        <strain evidence="9 10">DSM 1736</strain>
    </source>
</reference>
<evidence type="ECO:0000313" key="9">
    <source>
        <dbReference type="EMBL" id="SDM76798.1"/>
    </source>
</evidence>
<feature type="transmembrane region" description="Helical" evidence="7">
    <location>
        <begin position="66"/>
        <end position="87"/>
    </location>
</feature>
<feature type="transmembrane region" description="Helical" evidence="7">
    <location>
        <begin position="249"/>
        <end position="268"/>
    </location>
</feature>
<dbReference type="SUPFAM" id="SSF103481">
    <property type="entry name" value="Multidrug resistance efflux transporter EmrE"/>
    <property type="match status" value="2"/>
</dbReference>